<gene>
    <name evidence="3" type="ORF">ACFQPS_10205</name>
</gene>
<feature type="transmembrane region" description="Helical" evidence="2">
    <location>
        <begin position="357"/>
        <end position="379"/>
    </location>
</feature>
<keyword evidence="2" id="KW-0812">Transmembrane</keyword>
<comment type="caution">
    <text evidence="3">The sequence shown here is derived from an EMBL/GenBank/DDBJ whole genome shotgun (WGS) entry which is preliminary data.</text>
</comment>
<accession>A0ABW2KW06</accession>
<protein>
    <submittedName>
        <fullName evidence="3">DUF3667 domain-containing protein</fullName>
    </submittedName>
</protein>
<keyword evidence="4" id="KW-1185">Reference proteome</keyword>
<proteinExistence type="predicted"/>
<dbReference type="RefSeq" id="WP_377358670.1">
    <property type="nucleotide sequence ID" value="NZ_JBHTCM010000010.1"/>
</dbReference>
<name>A0ABW2KW06_9PROT</name>
<evidence type="ECO:0000313" key="4">
    <source>
        <dbReference type="Proteomes" id="UP001596456"/>
    </source>
</evidence>
<dbReference type="Proteomes" id="UP001596456">
    <property type="component" value="Unassembled WGS sequence"/>
</dbReference>
<reference evidence="4" key="1">
    <citation type="journal article" date="2019" name="Int. J. Syst. Evol. Microbiol.">
        <title>The Global Catalogue of Microorganisms (GCM) 10K type strain sequencing project: providing services to taxonomists for standard genome sequencing and annotation.</title>
        <authorList>
            <consortium name="The Broad Institute Genomics Platform"/>
            <consortium name="The Broad Institute Genome Sequencing Center for Infectious Disease"/>
            <person name="Wu L."/>
            <person name="Ma J."/>
        </authorList>
    </citation>
    <scope>NUCLEOTIDE SEQUENCE [LARGE SCALE GENOMIC DNA]</scope>
    <source>
        <strain evidence="4">CGMCC 1.16275</strain>
    </source>
</reference>
<sequence>MIGNDAVGAAAGETTATLAAAELALSGGGRPAGPGPEGATRCPNCGTPVTGRFCTTCGQSLRDDSRSLWSLVREALEGLYNFDGRVLLTLRHLFLRPGLMTADWNAGKRARYVPPLRLYLFTSLLFFLTLSQANVALFVVEMAPAERAGIPAATAPAASEAGPTGSADAGSGADTGSGAVVLTTDRAARFRFLVDLDTWKPPAQIDMAQVQQSLDESLQIKTGDPESEAAVMDWVRRLFHGMAVSVDQPQSLNRIMGDKLAKLMFVLMPVFAVLLAVLYRRQHRYMVEHLVFALHLHTLVFATVMLAVWLQQVPGTVLAPAVGWAMQGFPVLVGAYLWLALRRVYGQGVVKTTVKGALLGATYFVIVSTVLVATLVLSLPEV</sequence>
<dbReference type="Pfam" id="PF12412">
    <property type="entry name" value="DUF3667"/>
    <property type="match status" value="1"/>
</dbReference>
<feature type="transmembrane region" description="Helical" evidence="2">
    <location>
        <begin position="290"/>
        <end position="310"/>
    </location>
</feature>
<feature type="transmembrane region" description="Helical" evidence="2">
    <location>
        <begin position="260"/>
        <end position="278"/>
    </location>
</feature>
<organism evidence="3 4">
    <name type="scientific">Rhodocista pekingensis</name>
    <dbReference type="NCBI Taxonomy" id="201185"/>
    <lineage>
        <taxon>Bacteria</taxon>
        <taxon>Pseudomonadati</taxon>
        <taxon>Pseudomonadota</taxon>
        <taxon>Alphaproteobacteria</taxon>
        <taxon>Rhodospirillales</taxon>
        <taxon>Azospirillaceae</taxon>
        <taxon>Rhodocista</taxon>
    </lineage>
</organism>
<feature type="transmembrane region" description="Helical" evidence="2">
    <location>
        <begin position="322"/>
        <end position="345"/>
    </location>
</feature>
<feature type="transmembrane region" description="Helical" evidence="2">
    <location>
        <begin position="118"/>
        <end position="140"/>
    </location>
</feature>
<feature type="region of interest" description="Disordered" evidence="1">
    <location>
        <begin position="154"/>
        <end position="174"/>
    </location>
</feature>
<keyword evidence="2" id="KW-0472">Membrane</keyword>
<dbReference type="EMBL" id="JBHTCM010000010">
    <property type="protein sequence ID" value="MFC7333533.1"/>
    <property type="molecule type" value="Genomic_DNA"/>
</dbReference>
<keyword evidence="2" id="KW-1133">Transmembrane helix</keyword>
<dbReference type="InterPro" id="IPR022134">
    <property type="entry name" value="DUF3667"/>
</dbReference>
<evidence type="ECO:0000256" key="2">
    <source>
        <dbReference type="SAM" id="Phobius"/>
    </source>
</evidence>
<evidence type="ECO:0000256" key="1">
    <source>
        <dbReference type="SAM" id="MobiDB-lite"/>
    </source>
</evidence>
<evidence type="ECO:0000313" key="3">
    <source>
        <dbReference type="EMBL" id="MFC7333533.1"/>
    </source>
</evidence>